<organism evidence="1">
    <name type="scientific">bioreactor metagenome</name>
    <dbReference type="NCBI Taxonomy" id="1076179"/>
    <lineage>
        <taxon>unclassified sequences</taxon>
        <taxon>metagenomes</taxon>
        <taxon>ecological metagenomes</taxon>
    </lineage>
</organism>
<reference evidence="1" key="1">
    <citation type="submission" date="2019-08" db="EMBL/GenBank/DDBJ databases">
        <authorList>
            <person name="Kucharzyk K."/>
            <person name="Murdoch R.W."/>
            <person name="Higgins S."/>
            <person name="Loffler F."/>
        </authorList>
    </citation>
    <scope>NUCLEOTIDE SEQUENCE</scope>
</reference>
<sequence length="81" mass="9367">MRGPKRVRRELFRFADNGNRMAEIIERLHGVDVDADALFAQQLNKLRIAAPALMPRHVERYDPLFTELGERLIDGRALLLI</sequence>
<name>A0A644Y170_9ZZZZ</name>
<protein>
    <submittedName>
        <fullName evidence="1">Uncharacterized protein</fullName>
    </submittedName>
</protein>
<dbReference type="AlphaFoldDB" id="A0A644Y170"/>
<accession>A0A644Y170</accession>
<proteinExistence type="predicted"/>
<evidence type="ECO:0000313" key="1">
    <source>
        <dbReference type="EMBL" id="MPM21768.1"/>
    </source>
</evidence>
<dbReference type="EMBL" id="VSSQ01003661">
    <property type="protein sequence ID" value="MPM21768.1"/>
    <property type="molecule type" value="Genomic_DNA"/>
</dbReference>
<comment type="caution">
    <text evidence="1">The sequence shown here is derived from an EMBL/GenBank/DDBJ whole genome shotgun (WGS) entry which is preliminary data.</text>
</comment>
<gene>
    <name evidence="1" type="ORF">SDC9_68213</name>
</gene>